<name>A0A9P9BM30_9PEZI</name>
<evidence type="ECO:0000256" key="1">
    <source>
        <dbReference type="SAM" id="MobiDB-lite"/>
    </source>
</evidence>
<protein>
    <submittedName>
        <fullName evidence="2">Uncharacterized protein</fullName>
    </submittedName>
</protein>
<dbReference type="AlphaFoldDB" id="A0A9P9BM30"/>
<evidence type="ECO:0000313" key="3">
    <source>
        <dbReference type="Proteomes" id="UP000756346"/>
    </source>
</evidence>
<organism evidence="2 3">
    <name type="scientific">Microdochium trichocladiopsis</name>
    <dbReference type="NCBI Taxonomy" id="1682393"/>
    <lineage>
        <taxon>Eukaryota</taxon>
        <taxon>Fungi</taxon>
        <taxon>Dikarya</taxon>
        <taxon>Ascomycota</taxon>
        <taxon>Pezizomycotina</taxon>
        <taxon>Sordariomycetes</taxon>
        <taxon>Xylariomycetidae</taxon>
        <taxon>Xylariales</taxon>
        <taxon>Microdochiaceae</taxon>
        <taxon>Microdochium</taxon>
    </lineage>
</organism>
<dbReference type="OrthoDB" id="4774461at2759"/>
<evidence type="ECO:0000313" key="2">
    <source>
        <dbReference type="EMBL" id="KAH7025045.1"/>
    </source>
</evidence>
<feature type="compositionally biased region" description="Low complexity" evidence="1">
    <location>
        <begin position="19"/>
        <end position="32"/>
    </location>
</feature>
<feature type="compositionally biased region" description="Low complexity" evidence="1">
    <location>
        <begin position="53"/>
        <end position="68"/>
    </location>
</feature>
<keyword evidence="3" id="KW-1185">Reference proteome</keyword>
<gene>
    <name evidence="2" type="ORF">B0I36DRAFT_165794</name>
</gene>
<comment type="caution">
    <text evidence="2">The sequence shown here is derived from an EMBL/GenBank/DDBJ whole genome shotgun (WGS) entry which is preliminary data.</text>
</comment>
<dbReference type="GeneID" id="70178271"/>
<dbReference type="EMBL" id="JAGTJQ010000009">
    <property type="protein sequence ID" value="KAH7025045.1"/>
    <property type="molecule type" value="Genomic_DNA"/>
</dbReference>
<accession>A0A9P9BM30</accession>
<sequence length="191" mass="20518">MEYTFQPTRRGPSHRRRGVTISTSTTTTASRPRLVHHTPATGSTIDTTRASPSSYTSISDAGSSTSSTNPFDTVDEATRQSATTTRTTAATAPANPLPPRGQQELQTFEVQELDPSDTQETFDLSPPLQISGHGQLLLWQGCIVHIYHSDDDTTPGEQLPLGDGKGIVPHGVSVWLAGRHGMVKTRDALSP</sequence>
<feature type="compositionally biased region" description="Low complexity" evidence="1">
    <location>
        <begin position="79"/>
        <end position="94"/>
    </location>
</feature>
<dbReference type="RefSeq" id="XP_046008593.1">
    <property type="nucleotide sequence ID" value="XM_046148725.1"/>
</dbReference>
<feature type="region of interest" description="Disordered" evidence="1">
    <location>
        <begin position="1"/>
        <end position="101"/>
    </location>
</feature>
<reference evidence="2" key="1">
    <citation type="journal article" date="2021" name="Nat. Commun.">
        <title>Genetic determinants of endophytism in the Arabidopsis root mycobiome.</title>
        <authorList>
            <person name="Mesny F."/>
            <person name="Miyauchi S."/>
            <person name="Thiergart T."/>
            <person name="Pickel B."/>
            <person name="Atanasova L."/>
            <person name="Karlsson M."/>
            <person name="Huettel B."/>
            <person name="Barry K.W."/>
            <person name="Haridas S."/>
            <person name="Chen C."/>
            <person name="Bauer D."/>
            <person name="Andreopoulos W."/>
            <person name="Pangilinan J."/>
            <person name="LaButti K."/>
            <person name="Riley R."/>
            <person name="Lipzen A."/>
            <person name="Clum A."/>
            <person name="Drula E."/>
            <person name="Henrissat B."/>
            <person name="Kohler A."/>
            <person name="Grigoriev I.V."/>
            <person name="Martin F.M."/>
            <person name="Hacquard S."/>
        </authorList>
    </citation>
    <scope>NUCLEOTIDE SEQUENCE</scope>
    <source>
        <strain evidence="2">MPI-CAGE-CH-0230</strain>
    </source>
</reference>
<feature type="compositionally biased region" description="Polar residues" evidence="1">
    <location>
        <begin position="40"/>
        <end position="52"/>
    </location>
</feature>
<dbReference type="Proteomes" id="UP000756346">
    <property type="component" value="Unassembled WGS sequence"/>
</dbReference>
<proteinExistence type="predicted"/>